<reference evidence="3" key="1">
    <citation type="journal article" date="2019" name="Int. J. Syst. Evol. Microbiol.">
        <title>The Global Catalogue of Microorganisms (GCM) 10K type strain sequencing project: providing services to taxonomists for standard genome sequencing and annotation.</title>
        <authorList>
            <consortium name="The Broad Institute Genomics Platform"/>
            <consortium name="The Broad Institute Genome Sequencing Center for Infectious Disease"/>
            <person name="Wu L."/>
            <person name="Ma J."/>
        </authorList>
    </citation>
    <scope>NUCLEOTIDE SEQUENCE [LARGE SCALE GENOMIC DNA]</scope>
    <source>
        <strain evidence="3">CCUG 15531</strain>
    </source>
</reference>
<feature type="transmembrane region" description="Helical" evidence="1">
    <location>
        <begin position="12"/>
        <end position="32"/>
    </location>
</feature>
<comment type="caution">
    <text evidence="2">The sequence shown here is derived from an EMBL/GenBank/DDBJ whole genome shotgun (WGS) entry which is preliminary data.</text>
</comment>
<protein>
    <submittedName>
        <fullName evidence="2">Uncharacterized protein</fullName>
    </submittedName>
</protein>
<keyword evidence="1" id="KW-1133">Transmembrane helix</keyword>
<dbReference type="RefSeq" id="WP_388039233.1">
    <property type="nucleotide sequence ID" value="NZ_JBHUEK010000023.1"/>
</dbReference>
<keyword evidence="1" id="KW-0812">Transmembrane</keyword>
<name>A0ABW4MQB0_9BACI</name>
<dbReference type="Proteomes" id="UP001597227">
    <property type="component" value="Unassembled WGS sequence"/>
</dbReference>
<dbReference type="EMBL" id="JBHUEK010000023">
    <property type="protein sequence ID" value="MFD1779841.1"/>
    <property type="molecule type" value="Genomic_DNA"/>
</dbReference>
<evidence type="ECO:0000256" key="1">
    <source>
        <dbReference type="SAM" id="Phobius"/>
    </source>
</evidence>
<proteinExistence type="predicted"/>
<feature type="transmembrane region" description="Helical" evidence="1">
    <location>
        <begin position="38"/>
        <end position="59"/>
    </location>
</feature>
<organism evidence="2 3">
    <name type="scientific">Fredinandcohnia salidurans</name>
    <dbReference type="NCBI Taxonomy" id="2595041"/>
    <lineage>
        <taxon>Bacteria</taxon>
        <taxon>Bacillati</taxon>
        <taxon>Bacillota</taxon>
        <taxon>Bacilli</taxon>
        <taxon>Bacillales</taxon>
        <taxon>Bacillaceae</taxon>
        <taxon>Fredinandcohnia</taxon>
    </lineage>
</organism>
<sequence length="175" mass="20658">MDERSQQLISKGIAITLAVLYVLLFVSAIWKYVSTKDITQSTLEIILIVMIPASIAWFARKDESLTIPRMITGEMVFTEADYQSKRKRKRHYFWDSLGFSTVVLVLNLITTFFVEKEWQGLQLFVGLSKTMNMIILFVLEFLMSIIVFYAISYIWEEFNIKRYNRRIQELEDNNE</sequence>
<accession>A0ABW4MQB0</accession>
<feature type="transmembrane region" description="Helical" evidence="1">
    <location>
        <begin position="134"/>
        <end position="155"/>
    </location>
</feature>
<keyword evidence="1" id="KW-0472">Membrane</keyword>
<feature type="transmembrane region" description="Helical" evidence="1">
    <location>
        <begin position="92"/>
        <end position="114"/>
    </location>
</feature>
<keyword evidence="3" id="KW-1185">Reference proteome</keyword>
<evidence type="ECO:0000313" key="2">
    <source>
        <dbReference type="EMBL" id="MFD1779841.1"/>
    </source>
</evidence>
<gene>
    <name evidence="2" type="ORF">ACFSFW_14340</name>
</gene>
<evidence type="ECO:0000313" key="3">
    <source>
        <dbReference type="Proteomes" id="UP001597227"/>
    </source>
</evidence>